<evidence type="ECO:0000256" key="3">
    <source>
        <dbReference type="ARBA" id="ARBA00012000"/>
    </source>
</evidence>
<dbReference type="FunFam" id="1.10.340.30:FF:000004">
    <property type="entry name" value="DNA-3-methyladenine glycosylase II"/>
    <property type="match status" value="1"/>
</dbReference>
<evidence type="ECO:0000256" key="2">
    <source>
        <dbReference type="ARBA" id="ARBA00010817"/>
    </source>
</evidence>
<proteinExistence type="inferred from homology"/>
<dbReference type="Pfam" id="PF00730">
    <property type="entry name" value="HhH-GPD"/>
    <property type="match status" value="1"/>
</dbReference>
<evidence type="ECO:0000256" key="4">
    <source>
        <dbReference type="ARBA" id="ARBA00022763"/>
    </source>
</evidence>
<dbReference type="GO" id="GO:0008725">
    <property type="term" value="F:DNA-3-methyladenine glycosylase activity"/>
    <property type="evidence" value="ECO:0007669"/>
    <property type="project" value="TreeGrafter"/>
</dbReference>
<comment type="caution">
    <text evidence="7">The sequence shown here is derived from an EMBL/GenBank/DDBJ whole genome shotgun (WGS) entry which is preliminary data.</text>
</comment>
<evidence type="ECO:0000256" key="5">
    <source>
        <dbReference type="ARBA" id="ARBA00023204"/>
    </source>
</evidence>
<dbReference type="InterPro" id="IPR003265">
    <property type="entry name" value="HhH-GPD_domain"/>
</dbReference>
<dbReference type="EMBL" id="JFAX01000010">
    <property type="protein sequence ID" value="EXI67432.1"/>
    <property type="molecule type" value="Genomic_DNA"/>
</dbReference>
<sequence>MPGRRRQAAGCLATVVLTPLYWQQASSELALADPVLGSLVERFAGMALVSRADPFLTLLRSIVGQQISVKAADTVWARLQMAVLDITPASILACPVDGLRGCGLSARKVEYALDLAGHFASGQIDVERWSRLADDELVAELTRVRGIGVWTAEMFLIFNQLRPDVLPLDDLGLQRAVAIHYHAGERPARRVLVEHGERWRPWRSVATWYLWRSLDPLPVEY</sequence>
<dbReference type="GO" id="GO:0043916">
    <property type="term" value="F:DNA-7-methylguanine glycosylase activity"/>
    <property type="evidence" value="ECO:0007669"/>
    <property type="project" value="TreeGrafter"/>
</dbReference>
<dbReference type="GO" id="GO:0032131">
    <property type="term" value="F:alkylated DNA binding"/>
    <property type="evidence" value="ECO:0007669"/>
    <property type="project" value="TreeGrafter"/>
</dbReference>
<dbReference type="Proteomes" id="UP000020218">
    <property type="component" value="Unassembled WGS sequence"/>
</dbReference>
<reference evidence="7" key="1">
    <citation type="submission" date="2014-02" db="EMBL/GenBank/DDBJ databases">
        <title>Expanding our view of genomic diversity in Candidatus Accumulibacter clades.</title>
        <authorList>
            <person name="Skennerton C.T."/>
            <person name="Barr J.J."/>
            <person name="Slater F.R."/>
            <person name="Bond P.L."/>
            <person name="Tyson G.W."/>
        </authorList>
    </citation>
    <scope>NUCLEOTIDE SEQUENCE [LARGE SCALE GENOMIC DNA]</scope>
</reference>
<evidence type="ECO:0000313" key="7">
    <source>
        <dbReference type="EMBL" id="EXI67432.1"/>
    </source>
</evidence>
<dbReference type="PANTHER" id="PTHR43003:SF5">
    <property type="entry name" value="DNA-3-METHYLADENINE GLYCOSYLASE"/>
    <property type="match status" value="1"/>
</dbReference>
<organism evidence="7 8">
    <name type="scientific">Candidatus Accumulibacter adjunctus</name>
    <dbReference type="NCBI Taxonomy" id="1454001"/>
    <lineage>
        <taxon>Bacteria</taxon>
        <taxon>Pseudomonadati</taxon>
        <taxon>Pseudomonadota</taxon>
        <taxon>Betaproteobacteria</taxon>
        <taxon>Candidatus Accumulibacter</taxon>
    </lineage>
</organism>
<dbReference type="InterPro" id="IPR011257">
    <property type="entry name" value="DNA_glycosylase"/>
</dbReference>
<evidence type="ECO:0000259" key="6">
    <source>
        <dbReference type="SMART" id="SM00478"/>
    </source>
</evidence>
<dbReference type="Gene3D" id="1.10.340.30">
    <property type="entry name" value="Hypothetical protein, domain 2"/>
    <property type="match status" value="1"/>
</dbReference>
<dbReference type="CDD" id="cd00056">
    <property type="entry name" value="ENDO3c"/>
    <property type="match status" value="1"/>
</dbReference>
<comment type="catalytic activity">
    <reaction evidence="1">
        <text>Hydrolysis of alkylated DNA, releasing 3-methyladenine, 3-methylguanine, 7-methylguanine and 7-methyladenine.</text>
        <dbReference type="EC" id="3.2.2.21"/>
    </reaction>
</comment>
<dbReference type="PATRIC" id="fig|1454001.3.peg.2028"/>
<dbReference type="GO" id="GO:0006307">
    <property type="term" value="P:DNA alkylation repair"/>
    <property type="evidence" value="ECO:0007669"/>
    <property type="project" value="TreeGrafter"/>
</dbReference>
<dbReference type="GO" id="GO:0005737">
    <property type="term" value="C:cytoplasm"/>
    <property type="evidence" value="ECO:0007669"/>
    <property type="project" value="TreeGrafter"/>
</dbReference>
<dbReference type="SMART" id="SM00478">
    <property type="entry name" value="ENDO3c"/>
    <property type="match status" value="1"/>
</dbReference>
<dbReference type="Gene3D" id="1.10.1670.40">
    <property type="match status" value="1"/>
</dbReference>
<name>A0A011NS70_9PROT</name>
<protein>
    <recommendedName>
        <fullName evidence="3">DNA-3-methyladenine glycosylase II</fullName>
        <ecNumber evidence="3">3.2.2.21</ecNumber>
    </recommendedName>
</protein>
<dbReference type="PANTHER" id="PTHR43003">
    <property type="entry name" value="DNA-3-METHYLADENINE GLYCOSYLASE"/>
    <property type="match status" value="1"/>
</dbReference>
<dbReference type="EC" id="3.2.2.21" evidence="3"/>
<comment type="similarity">
    <text evidence="2">Belongs to the alkylbase DNA glycosidase AlkA family.</text>
</comment>
<dbReference type="InterPro" id="IPR051912">
    <property type="entry name" value="Alkylbase_DNA_Glycosylase/TA"/>
</dbReference>
<evidence type="ECO:0000313" key="8">
    <source>
        <dbReference type="Proteomes" id="UP000020218"/>
    </source>
</evidence>
<dbReference type="GO" id="GO:0032993">
    <property type="term" value="C:protein-DNA complex"/>
    <property type="evidence" value="ECO:0007669"/>
    <property type="project" value="TreeGrafter"/>
</dbReference>
<keyword evidence="4" id="KW-0227">DNA damage</keyword>
<gene>
    <name evidence="7" type="primary">alkA</name>
    <name evidence="7" type="ORF">AW08_01988</name>
</gene>
<keyword evidence="5" id="KW-0234">DNA repair</keyword>
<keyword evidence="7" id="KW-0326">Glycosidase</keyword>
<dbReference type="STRING" id="1454001.AW08_01988"/>
<feature type="domain" description="HhH-GPD" evidence="6">
    <location>
        <begin position="63"/>
        <end position="215"/>
    </location>
</feature>
<accession>A0A011NS70</accession>
<dbReference type="AlphaFoldDB" id="A0A011NS70"/>
<dbReference type="SUPFAM" id="SSF48150">
    <property type="entry name" value="DNA-glycosylase"/>
    <property type="match status" value="1"/>
</dbReference>
<keyword evidence="7" id="KW-0378">Hydrolase</keyword>
<evidence type="ECO:0000256" key="1">
    <source>
        <dbReference type="ARBA" id="ARBA00000086"/>
    </source>
</evidence>
<keyword evidence="8" id="KW-1185">Reference proteome</keyword>
<dbReference type="GO" id="GO:0006285">
    <property type="term" value="P:base-excision repair, AP site formation"/>
    <property type="evidence" value="ECO:0007669"/>
    <property type="project" value="TreeGrafter"/>
</dbReference>